<comment type="caution">
    <text evidence="4">The sequence shown here is derived from an EMBL/GenBank/DDBJ whole genome shotgun (WGS) entry which is preliminary data.</text>
</comment>
<keyword evidence="2" id="KW-1133">Transmembrane helix</keyword>
<feature type="compositionally biased region" description="Low complexity" evidence="1">
    <location>
        <begin position="204"/>
        <end position="216"/>
    </location>
</feature>
<feature type="region of interest" description="Disordered" evidence="1">
    <location>
        <begin position="21"/>
        <end position="44"/>
    </location>
</feature>
<protein>
    <recommendedName>
        <fullName evidence="3">LytR/CpsA/Psr regulator C-terminal domain-containing protein</fullName>
    </recommendedName>
</protein>
<dbReference type="Pfam" id="PF13399">
    <property type="entry name" value="LytR_C"/>
    <property type="match status" value="1"/>
</dbReference>
<gene>
    <name evidence="4" type="ORF">UV56_C0013G0007</name>
</gene>
<evidence type="ECO:0000256" key="1">
    <source>
        <dbReference type="SAM" id="MobiDB-lite"/>
    </source>
</evidence>
<accession>A0A0G1F1E5</accession>
<feature type="compositionally biased region" description="Polar residues" evidence="1">
    <location>
        <begin position="21"/>
        <end position="33"/>
    </location>
</feature>
<evidence type="ECO:0000259" key="3">
    <source>
        <dbReference type="Pfam" id="PF13399"/>
    </source>
</evidence>
<evidence type="ECO:0000313" key="4">
    <source>
        <dbReference type="EMBL" id="KKS80633.1"/>
    </source>
</evidence>
<dbReference type="AlphaFoldDB" id="A0A0G1F1E5"/>
<reference evidence="4 5" key="1">
    <citation type="journal article" date="2015" name="Nature">
        <title>rRNA introns, odd ribosomes, and small enigmatic genomes across a large radiation of phyla.</title>
        <authorList>
            <person name="Brown C.T."/>
            <person name="Hug L.A."/>
            <person name="Thomas B.C."/>
            <person name="Sharon I."/>
            <person name="Castelle C.J."/>
            <person name="Singh A."/>
            <person name="Wilkins M.J."/>
            <person name="Williams K.H."/>
            <person name="Banfield J.F."/>
        </authorList>
    </citation>
    <scope>NUCLEOTIDE SEQUENCE [LARGE SCALE GENOMIC DNA]</scope>
</reference>
<evidence type="ECO:0000313" key="5">
    <source>
        <dbReference type="Proteomes" id="UP000034611"/>
    </source>
</evidence>
<dbReference type="Proteomes" id="UP000034611">
    <property type="component" value="Unassembled WGS sequence"/>
</dbReference>
<organism evidence="4 5">
    <name type="scientific">Candidatus Woesebacteria bacterium GW2011_GWC1_43_10b</name>
    <dbReference type="NCBI Taxonomy" id="1618585"/>
    <lineage>
        <taxon>Bacteria</taxon>
        <taxon>Candidatus Woeseibacteriota</taxon>
    </lineage>
</organism>
<keyword evidence="2" id="KW-0472">Membrane</keyword>
<name>A0A0G1F1E5_9BACT</name>
<feature type="transmembrane region" description="Helical" evidence="2">
    <location>
        <begin position="52"/>
        <end position="72"/>
    </location>
</feature>
<dbReference type="InterPro" id="IPR027381">
    <property type="entry name" value="LytR/CpsA/Psr_C"/>
</dbReference>
<sequence length="229" mass="24076">MGELTMGDGLAILSAQMESSTQGSYSGTEQGASTVGFPSHKPVKKGNKKKRLFLILGFILILVILGGIWFVLSDSQTEIEPTPTPFVESLNSFDQVAEPTATPESTEVDKGKIAVEILNGTGKSGEAGFLQDKLKALGYTKIEVGNATSQNNISTTVTFSSSLAKEVVDEITKELKGIYQKVETKNSSTVDGVQIITGLRVGQSASTSTPSASPSPTVTPTPTPIPIPQ</sequence>
<proteinExistence type="predicted"/>
<dbReference type="EMBL" id="LCEY01000013">
    <property type="protein sequence ID" value="KKS80633.1"/>
    <property type="molecule type" value="Genomic_DNA"/>
</dbReference>
<feature type="compositionally biased region" description="Pro residues" evidence="1">
    <location>
        <begin position="217"/>
        <end position="229"/>
    </location>
</feature>
<evidence type="ECO:0000256" key="2">
    <source>
        <dbReference type="SAM" id="Phobius"/>
    </source>
</evidence>
<dbReference type="Gene3D" id="3.30.70.2390">
    <property type="match status" value="1"/>
</dbReference>
<keyword evidence="2" id="KW-0812">Transmembrane</keyword>
<feature type="region of interest" description="Disordered" evidence="1">
    <location>
        <begin position="201"/>
        <end position="229"/>
    </location>
</feature>
<feature type="domain" description="LytR/CpsA/Psr regulator C-terminal" evidence="3">
    <location>
        <begin position="113"/>
        <end position="198"/>
    </location>
</feature>